<evidence type="ECO:0000313" key="2">
    <source>
        <dbReference type="EMBL" id="SDF05324.1"/>
    </source>
</evidence>
<reference evidence="2 3" key="1">
    <citation type="submission" date="2016-10" db="EMBL/GenBank/DDBJ databases">
        <authorList>
            <person name="Varghese N."/>
            <person name="Submissions S."/>
        </authorList>
    </citation>
    <scope>NUCLEOTIDE SEQUENCE [LARGE SCALE GENOMIC DNA]</scope>
    <source>
        <strain evidence="2 3">DSM 18839</strain>
    </source>
</reference>
<dbReference type="InterPro" id="IPR029016">
    <property type="entry name" value="GAF-like_dom_sf"/>
</dbReference>
<dbReference type="RefSeq" id="WP_028792993.1">
    <property type="nucleotide sequence ID" value="NZ_FNBW01000001.1"/>
</dbReference>
<dbReference type="AlphaFoldDB" id="A0A8G2EUW5"/>
<organism evidence="2 3">
    <name type="scientific">Thalassobaculum litoreum DSM 18839</name>
    <dbReference type="NCBI Taxonomy" id="1123362"/>
    <lineage>
        <taxon>Bacteria</taxon>
        <taxon>Pseudomonadati</taxon>
        <taxon>Pseudomonadota</taxon>
        <taxon>Alphaproteobacteria</taxon>
        <taxon>Rhodospirillales</taxon>
        <taxon>Thalassobaculaceae</taxon>
        <taxon>Thalassobaculum</taxon>
    </lineage>
</organism>
<evidence type="ECO:0008006" key="4">
    <source>
        <dbReference type="Google" id="ProtNLM"/>
    </source>
</evidence>
<dbReference type="Proteomes" id="UP000198615">
    <property type="component" value="Unassembled WGS sequence"/>
</dbReference>
<protein>
    <recommendedName>
        <fullName evidence="4">GAF domain-containing protein</fullName>
    </recommendedName>
</protein>
<dbReference type="Gene3D" id="3.30.450.40">
    <property type="match status" value="1"/>
</dbReference>
<dbReference type="OrthoDB" id="7466307at2"/>
<name>A0A8G2EUW5_9PROT</name>
<feature type="transmembrane region" description="Helical" evidence="1">
    <location>
        <begin position="57"/>
        <end position="82"/>
    </location>
</feature>
<comment type="caution">
    <text evidence="2">The sequence shown here is derived from an EMBL/GenBank/DDBJ whole genome shotgun (WGS) entry which is preliminary data.</text>
</comment>
<keyword evidence="1" id="KW-1133">Transmembrane helix</keyword>
<gene>
    <name evidence="2" type="ORF">SAMN05660686_00050</name>
</gene>
<sequence length="465" mass="51002">MTDHPTAEPPAAPPAPRTVLGVRAVAWLEILLFFAAALAIDFFLLEGDRFWDVRPHPFWLIVILLAVQYGANASLVAALAATLALTVGNLPPQELGADVFEYWAGIGLRPALWVGVGQILGQMRDRELAERVQLRSRISMLEHQNQLIAQGFEELKRTKSALEARIARQFRTVITTYRAAQSMDVTDEARLSRGLDQLIQSVLSPQKYSLWTLGPDGFELERSVGWQEADTFERRLELSHPMVQHLLAREAALCAARPSDERKLMGQGLLAGAMTDLDSGEIVGMLKIEETAFLDFNLYTLENFNVICSWIAAARIRARRWRTLQADRVTGANDLLMTAEVSERIYALLGQLGRRKGFSSSQLVVCAHDPDALAPEQHSILALALGEAARTTFRATDLAFERATEDAEYAILLPGTPLHDAELLAGKLRDAIGLHLPASIPLATVLIEARPIEDAAPAPAEGGAA</sequence>
<evidence type="ECO:0000256" key="1">
    <source>
        <dbReference type="SAM" id="Phobius"/>
    </source>
</evidence>
<dbReference type="EMBL" id="FNBW01000001">
    <property type="protein sequence ID" value="SDF05324.1"/>
    <property type="molecule type" value="Genomic_DNA"/>
</dbReference>
<keyword evidence="1" id="KW-0812">Transmembrane</keyword>
<keyword evidence="3" id="KW-1185">Reference proteome</keyword>
<accession>A0A8G2EUW5</accession>
<evidence type="ECO:0000313" key="3">
    <source>
        <dbReference type="Proteomes" id="UP000198615"/>
    </source>
</evidence>
<feature type="transmembrane region" description="Helical" evidence="1">
    <location>
        <begin position="24"/>
        <end position="45"/>
    </location>
</feature>
<proteinExistence type="predicted"/>
<keyword evidence="1" id="KW-0472">Membrane</keyword>